<dbReference type="PATRIC" id="fig|1618660.3.peg.203"/>
<sequence length="290" mass="32937">MNKVKKYSIRDLKRDFPTDEACAAFIFDALHSRKCSCGGTYSPLKGRRQFQCSKCRYQIAPTAGTIFHKSDTPLSLWFYTLFLFSNAKSGISAKELERQLGVTYKTAWRILNLIRKALPQNTEFLTGDVEIDETHFGGKGDAGKDNKKLKAVMRNKSIIAGAVERGGRVRAKIVPNLEAKTIGKFIDNNVNPITTRLFTDKSRRYESVARGYDRFSVNHSQKEFAVGDIYINTMEAFWSHLKRSIKGTHKVVSKKYLQSYVDGFVWHYNNRHSDSERFSALLGALLPASK</sequence>
<dbReference type="Pfam" id="PF12762">
    <property type="entry name" value="DDE_Tnp_IS1595"/>
    <property type="match status" value="1"/>
</dbReference>
<proteinExistence type="predicted"/>
<reference evidence="2 3" key="1">
    <citation type="journal article" date="2015" name="Nature">
        <title>rRNA introns, odd ribosomes, and small enigmatic genomes across a large radiation of phyla.</title>
        <authorList>
            <person name="Brown C.T."/>
            <person name="Hug L.A."/>
            <person name="Thomas B.C."/>
            <person name="Sharon I."/>
            <person name="Castelle C.J."/>
            <person name="Singh A."/>
            <person name="Wilkins M.J."/>
            <person name="Williams K.H."/>
            <person name="Banfield J.F."/>
        </authorList>
    </citation>
    <scope>NUCLEOTIDE SEQUENCE [LARGE SCALE GENOMIC DNA]</scope>
</reference>
<gene>
    <name evidence="2" type="ORF">UY23_C0001G0196</name>
</gene>
<dbReference type="InterPro" id="IPR053164">
    <property type="entry name" value="IS1016-like_transposase"/>
</dbReference>
<feature type="domain" description="ISXO2-like transposase" evidence="1">
    <location>
        <begin position="124"/>
        <end position="269"/>
    </location>
</feature>
<comment type="caution">
    <text evidence="2">The sequence shown here is derived from an EMBL/GenBank/DDBJ whole genome shotgun (WGS) entry which is preliminary data.</text>
</comment>
<protein>
    <submittedName>
        <fullName evidence="2">ISSpo3, transposase</fullName>
    </submittedName>
</protein>
<dbReference type="SMART" id="SM01126">
    <property type="entry name" value="DDE_Tnp_IS1595"/>
    <property type="match status" value="1"/>
</dbReference>
<dbReference type="PANTHER" id="PTHR47163:SF2">
    <property type="entry name" value="SI:DKEY-17M8.2"/>
    <property type="match status" value="1"/>
</dbReference>
<dbReference type="InterPro" id="IPR024445">
    <property type="entry name" value="Tnp_ISXO2-like"/>
</dbReference>
<dbReference type="PANTHER" id="PTHR47163">
    <property type="entry name" value="DDE_TNP_IS1595 DOMAIN-CONTAINING PROTEIN"/>
    <property type="match status" value="1"/>
</dbReference>
<dbReference type="EMBL" id="LCPF01000001">
    <property type="protein sequence ID" value="KKU91590.1"/>
    <property type="molecule type" value="Genomic_DNA"/>
</dbReference>
<evidence type="ECO:0000313" key="2">
    <source>
        <dbReference type="EMBL" id="KKU91590.1"/>
    </source>
</evidence>
<evidence type="ECO:0000313" key="3">
    <source>
        <dbReference type="Proteomes" id="UP000034956"/>
    </source>
</evidence>
<evidence type="ECO:0000259" key="1">
    <source>
        <dbReference type="SMART" id="SM01126"/>
    </source>
</evidence>
<name>A0A0G1XBC4_9BACT</name>
<dbReference type="Proteomes" id="UP000034956">
    <property type="component" value="Unassembled WGS sequence"/>
</dbReference>
<dbReference type="NCBIfam" id="NF033547">
    <property type="entry name" value="transpos_IS1595"/>
    <property type="match status" value="1"/>
</dbReference>
<dbReference type="AlphaFoldDB" id="A0A0G1XBC4"/>
<organism evidence="2 3">
    <name type="scientific">Candidatus Jorgensenbacteria bacterium GW2011_GWA1_48_11</name>
    <dbReference type="NCBI Taxonomy" id="1618660"/>
    <lineage>
        <taxon>Bacteria</taxon>
        <taxon>Candidatus Joergenseniibacteriota</taxon>
    </lineage>
</organism>
<accession>A0A0G1XBC4</accession>